<evidence type="ECO:0000256" key="7">
    <source>
        <dbReference type="ARBA" id="ARBA00047899"/>
    </source>
</evidence>
<dbReference type="SMART" id="SM00220">
    <property type="entry name" value="S_TKc"/>
    <property type="match status" value="1"/>
</dbReference>
<comment type="catalytic activity">
    <reaction evidence="7">
        <text>L-threonyl-[protein] + ATP = O-phospho-L-threonyl-[protein] + ADP + H(+)</text>
        <dbReference type="Rhea" id="RHEA:46608"/>
        <dbReference type="Rhea" id="RHEA-COMP:11060"/>
        <dbReference type="Rhea" id="RHEA-COMP:11605"/>
        <dbReference type="ChEBI" id="CHEBI:15378"/>
        <dbReference type="ChEBI" id="CHEBI:30013"/>
        <dbReference type="ChEBI" id="CHEBI:30616"/>
        <dbReference type="ChEBI" id="CHEBI:61977"/>
        <dbReference type="ChEBI" id="CHEBI:456216"/>
        <dbReference type="EC" id="2.7.11.1"/>
    </reaction>
</comment>
<name>N1R509_AEGTA</name>
<dbReference type="FunFam" id="3.30.200.20:FF:000465">
    <property type="entry name" value="Cysteine-rich receptor-like protein kinase 6"/>
    <property type="match status" value="1"/>
</dbReference>
<dbReference type="EC" id="2.7.11.1" evidence="1"/>
<evidence type="ECO:0000313" key="11">
    <source>
        <dbReference type="EnsemblPlants" id="EMT33466"/>
    </source>
</evidence>
<proteinExistence type="inferred from homology"/>
<dbReference type="PANTHER" id="PTHR45707">
    <property type="entry name" value="C2 CALCIUM/LIPID-BINDING PLANT PHOSPHORIBOSYLTRANSFERASE FAMILY PROTEIN"/>
    <property type="match status" value="1"/>
</dbReference>
<dbReference type="SUPFAM" id="SSF56112">
    <property type="entry name" value="Protein kinase-like (PK-like)"/>
    <property type="match status" value="1"/>
</dbReference>
<evidence type="ECO:0000256" key="2">
    <source>
        <dbReference type="ARBA" id="ARBA00022527"/>
    </source>
</evidence>
<dbReference type="InterPro" id="IPR017441">
    <property type="entry name" value="Protein_kinase_ATP_BS"/>
</dbReference>
<dbReference type="Pfam" id="PF00069">
    <property type="entry name" value="Pkinase"/>
    <property type="match status" value="1"/>
</dbReference>
<organism evidence="11">
    <name type="scientific">Aegilops tauschii</name>
    <name type="common">Tausch's goatgrass</name>
    <name type="synonym">Aegilops squarrosa</name>
    <dbReference type="NCBI Taxonomy" id="37682"/>
    <lineage>
        <taxon>Eukaryota</taxon>
        <taxon>Viridiplantae</taxon>
        <taxon>Streptophyta</taxon>
        <taxon>Embryophyta</taxon>
        <taxon>Tracheophyta</taxon>
        <taxon>Spermatophyta</taxon>
        <taxon>Magnoliopsida</taxon>
        <taxon>Liliopsida</taxon>
        <taxon>Poales</taxon>
        <taxon>Poaceae</taxon>
        <taxon>BOP clade</taxon>
        <taxon>Pooideae</taxon>
        <taxon>Triticodae</taxon>
        <taxon>Triticeae</taxon>
        <taxon>Triticinae</taxon>
        <taxon>Aegilops</taxon>
    </lineage>
</organism>
<dbReference type="InterPro" id="IPR013783">
    <property type="entry name" value="Ig-like_fold"/>
</dbReference>
<dbReference type="InterPro" id="IPR008962">
    <property type="entry name" value="PapD-like_sf"/>
</dbReference>
<evidence type="ECO:0000256" key="10">
    <source>
        <dbReference type="SAM" id="MobiDB-lite"/>
    </source>
</evidence>
<dbReference type="Pfam" id="PF00635">
    <property type="entry name" value="Motile_Sperm"/>
    <property type="match status" value="1"/>
</dbReference>
<keyword evidence="5" id="KW-0418">Kinase</keyword>
<keyword evidence="2 9" id="KW-0723">Serine/threonine-protein kinase</keyword>
<keyword evidence="3" id="KW-0808">Transferase</keyword>
<dbReference type="Gene3D" id="1.10.510.10">
    <property type="entry name" value="Transferase(Phosphotransferase) domain 1"/>
    <property type="match status" value="1"/>
</dbReference>
<dbReference type="PROSITE" id="PS00108">
    <property type="entry name" value="PROTEIN_KINASE_ST"/>
    <property type="match status" value="1"/>
</dbReference>
<dbReference type="InterPro" id="IPR008271">
    <property type="entry name" value="Ser/Thr_kinase_AS"/>
</dbReference>
<dbReference type="PANTHER" id="PTHR45707:SF46">
    <property type="entry name" value="PROTEIN KINASE DOMAIN-CONTAINING PROTEIN"/>
    <property type="match status" value="1"/>
</dbReference>
<reference evidence="11" key="1">
    <citation type="submission" date="2015-06" db="UniProtKB">
        <authorList>
            <consortium name="EnsemblPlants"/>
        </authorList>
    </citation>
    <scope>IDENTIFICATION</scope>
</reference>
<feature type="region of interest" description="Disordered" evidence="10">
    <location>
        <begin position="1"/>
        <end position="23"/>
    </location>
</feature>
<evidence type="ECO:0000256" key="6">
    <source>
        <dbReference type="ARBA" id="ARBA00022840"/>
    </source>
</evidence>
<evidence type="ECO:0000256" key="5">
    <source>
        <dbReference type="ARBA" id="ARBA00022777"/>
    </source>
</evidence>
<evidence type="ECO:0000256" key="1">
    <source>
        <dbReference type="ARBA" id="ARBA00012513"/>
    </source>
</evidence>
<evidence type="ECO:0000256" key="4">
    <source>
        <dbReference type="ARBA" id="ARBA00022741"/>
    </source>
</evidence>
<dbReference type="PROSITE" id="PS50202">
    <property type="entry name" value="MSP"/>
    <property type="match status" value="1"/>
</dbReference>
<evidence type="ECO:0000256" key="3">
    <source>
        <dbReference type="ARBA" id="ARBA00022679"/>
    </source>
</evidence>
<dbReference type="Gene3D" id="3.30.200.20">
    <property type="entry name" value="Phosphorylase Kinase, domain 1"/>
    <property type="match status" value="1"/>
</dbReference>
<dbReference type="SUPFAM" id="SSF49354">
    <property type="entry name" value="PapD-like"/>
    <property type="match status" value="1"/>
</dbReference>
<dbReference type="InterPro" id="IPR000719">
    <property type="entry name" value="Prot_kinase_dom"/>
</dbReference>
<dbReference type="InterPro" id="IPR011009">
    <property type="entry name" value="Kinase-like_dom_sf"/>
</dbReference>
<dbReference type="InterPro" id="IPR000535">
    <property type="entry name" value="MSP_dom"/>
</dbReference>
<dbReference type="PROSITE" id="PS00107">
    <property type="entry name" value="PROTEIN_KINASE_ATP"/>
    <property type="match status" value="1"/>
</dbReference>
<dbReference type="FunFam" id="1.10.510.10:FF:001023">
    <property type="entry name" value="Os07g0541700 protein"/>
    <property type="match status" value="1"/>
</dbReference>
<dbReference type="Gene3D" id="2.60.40.10">
    <property type="entry name" value="Immunoglobulins"/>
    <property type="match status" value="1"/>
</dbReference>
<dbReference type="PROSITE" id="PS50011">
    <property type="entry name" value="PROTEIN_KINASE_DOM"/>
    <property type="match status" value="1"/>
</dbReference>
<comment type="similarity">
    <text evidence="9">Belongs to the protein kinase superfamily.</text>
</comment>
<dbReference type="EnsemblPlants" id="EMT33466">
    <property type="protein sequence ID" value="EMT33466"/>
    <property type="gene ID" value="F775_11793"/>
</dbReference>
<keyword evidence="4 9" id="KW-0547">Nucleotide-binding</keyword>
<keyword evidence="6 9" id="KW-0067">ATP-binding</keyword>
<evidence type="ECO:0000256" key="9">
    <source>
        <dbReference type="RuleBase" id="RU000304"/>
    </source>
</evidence>
<evidence type="ECO:0000256" key="8">
    <source>
        <dbReference type="ARBA" id="ARBA00048679"/>
    </source>
</evidence>
<dbReference type="GO" id="GO:0005524">
    <property type="term" value="F:ATP binding"/>
    <property type="evidence" value="ECO:0007669"/>
    <property type="project" value="UniProtKB-UniRule"/>
</dbReference>
<comment type="catalytic activity">
    <reaction evidence="8">
        <text>L-seryl-[protein] + ATP = O-phospho-L-seryl-[protein] + ADP + H(+)</text>
        <dbReference type="Rhea" id="RHEA:17989"/>
        <dbReference type="Rhea" id="RHEA-COMP:9863"/>
        <dbReference type="Rhea" id="RHEA-COMP:11604"/>
        <dbReference type="ChEBI" id="CHEBI:15378"/>
        <dbReference type="ChEBI" id="CHEBI:29999"/>
        <dbReference type="ChEBI" id="CHEBI:30616"/>
        <dbReference type="ChEBI" id="CHEBI:83421"/>
        <dbReference type="ChEBI" id="CHEBI:456216"/>
        <dbReference type="EC" id="2.7.11.1"/>
    </reaction>
</comment>
<sequence length="500" mass="57541">MLQVMHRWSRRRRPVQKRGKRTSPFRHRASPLVLQIYEHIVFILEEEVTGIELNLLEKVTNQFSEELKIGSGGFGEVYRGVLNGCEIAVKKLYLTNRSIDDKSFTNEFRQLMKVQHENIIRLIGYCYEIRHKHTKDNGQLVFSQVIDRALCFEYMPEGSLAKHISGIDVGLPLIQLYYLSSEYHNIFLWADESCKHDWSTTFKIIKGTCEGLHYLHRGTGDGKHIYHLDLKPDNILLDKDMVPKIADFGLSRLFGESKTHITNTRMEGTLGFMAPEYIHECAISPKNDVFSLGVIIFYLLAGQKGYNDYCESRSSPGQQFIDRVQEYWKKRMRASVGYTWDKIDLLAVKICTEIAMSCVEKERRDRPSTNKIIDELHQLDAQMQMSKKDSESVTGLLTNMTENSIAFNVKTNKRKYSPQPSKGIIPPCSKSYIIVTLRAQEEAPPNMQCLDTLIVQSTRVSEDFTSQEITQHFLEEAEVDEVILPIAYVAFEKSDLDVSK</sequence>
<accession>N1R509</accession>
<dbReference type="AlphaFoldDB" id="N1R509"/>
<feature type="compositionally biased region" description="Basic residues" evidence="10">
    <location>
        <begin position="7"/>
        <end position="23"/>
    </location>
</feature>
<protein>
    <recommendedName>
        <fullName evidence="1">non-specific serine/threonine protein kinase</fullName>
        <ecNumber evidence="1">2.7.11.1</ecNumber>
    </recommendedName>
</protein>
<dbReference type="GO" id="GO:0004674">
    <property type="term" value="F:protein serine/threonine kinase activity"/>
    <property type="evidence" value="ECO:0007669"/>
    <property type="project" value="UniProtKB-KW"/>
</dbReference>